<gene>
    <name evidence="1" type="ORF">IDSA_05490</name>
</gene>
<dbReference type="EMBL" id="JPER01000001">
    <property type="protein sequence ID" value="KFZ32120.1"/>
    <property type="molecule type" value="Genomic_DNA"/>
</dbReference>
<proteinExistence type="predicted"/>
<accession>A0A094IWR0</accession>
<evidence type="ECO:0008006" key="3">
    <source>
        <dbReference type="Google" id="ProtNLM"/>
    </source>
</evidence>
<dbReference type="RefSeq" id="WP_034774836.1">
    <property type="nucleotide sequence ID" value="NZ_JPER01000001.1"/>
</dbReference>
<comment type="caution">
    <text evidence="1">The sequence shown here is derived from an EMBL/GenBank/DDBJ whole genome shotgun (WGS) entry which is preliminary data.</text>
</comment>
<dbReference type="eggNOG" id="ENOG5033RC2">
    <property type="taxonomic scope" value="Bacteria"/>
</dbReference>
<name>A0A094IWR0_9GAMM</name>
<dbReference type="Proteomes" id="UP000054363">
    <property type="component" value="Unassembled WGS sequence"/>
</dbReference>
<dbReference type="STRING" id="435908.IDSA_05490"/>
<reference evidence="1 2" key="1">
    <citation type="submission" date="2014-06" db="EMBL/GenBank/DDBJ databases">
        <title>The draft genome sequence of Idiomarina salinarum ISL-52.</title>
        <authorList>
            <person name="Du J."/>
            <person name="Shao Z."/>
        </authorList>
    </citation>
    <scope>NUCLEOTIDE SEQUENCE [LARGE SCALE GENOMIC DNA]</scope>
    <source>
        <strain evidence="1 2">ISL-52</strain>
    </source>
</reference>
<keyword evidence="2" id="KW-1185">Reference proteome</keyword>
<protein>
    <recommendedName>
        <fullName evidence="3">Apea-like HEPN domain-containing protein</fullName>
    </recommendedName>
</protein>
<dbReference type="OrthoDB" id="6402794at2"/>
<dbReference type="AlphaFoldDB" id="A0A094IWR0"/>
<organism evidence="1 2">
    <name type="scientific">Pseudidiomarina salinarum</name>
    <dbReference type="NCBI Taxonomy" id="435908"/>
    <lineage>
        <taxon>Bacteria</taxon>
        <taxon>Pseudomonadati</taxon>
        <taxon>Pseudomonadota</taxon>
        <taxon>Gammaproteobacteria</taxon>
        <taxon>Alteromonadales</taxon>
        <taxon>Idiomarinaceae</taxon>
        <taxon>Pseudidiomarina</taxon>
    </lineage>
</organism>
<sequence>MAKYLVLKILDSRSISLPSTQVYGVVEFRSHKSDSESEASALKESAVDNRADFDQYAFCARIATVVDAGSIAEAIELSENIFSEVLDLKSVEFAISNLKTSDVGFVKDLESGKIHPIKKTQYEPSMSFMVHQGDIQRIDFVNYILSLTNELGARYQRSLHWVRNSKHEKNIQLKTLFYWFAIEALVKESETDNIEGVVRWFLGFPNGKHRNDVSKSLLTGLANHPRYSYWNRKIIDVVDEVRVFRNDSVHSGFRSVDFSMKELELYSQVMVHAASRCQAAVQAALINRISTVSEFKEYIPAIFEDNRNIINDVHGNILFTLDRIESA</sequence>
<evidence type="ECO:0000313" key="1">
    <source>
        <dbReference type="EMBL" id="KFZ32120.1"/>
    </source>
</evidence>
<evidence type="ECO:0000313" key="2">
    <source>
        <dbReference type="Proteomes" id="UP000054363"/>
    </source>
</evidence>